<feature type="compositionally biased region" description="Basic and acidic residues" evidence="1">
    <location>
        <begin position="581"/>
        <end position="590"/>
    </location>
</feature>
<dbReference type="RefSeq" id="XP_001026747.2">
    <property type="nucleotide sequence ID" value="XM_001026747.2"/>
</dbReference>
<evidence type="ECO:0000313" key="2">
    <source>
        <dbReference type="EMBL" id="EAS06502.2"/>
    </source>
</evidence>
<feature type="region of interest" description="Disordered" evidence="1">
    <location>
        <begin position="1125"/>
        <end position="1149"/>
    </location>
</feature>
<feature type="region of interest" description="Disordered" evidence="1">
    <location>
        <begin position="568"/>
        <end position="602"/>
    </location>
</feature>
<accession>Q24FF6</accession>
<dbReference type="EMBL" id="GG662285">
    <property type="protein sequence ID" value="EAS06502.2"/>
    <property type="molecule type" value="Genomic_DNA"/>
</dbReference>
<protein>
    <submittedName>
        <fullName evidence="2">Uncharacterized protein</fullName>
    </submittedName>
</protein>
<feature type="compositionally biased region" description="Polar residues" evidence="1">
    <location>
        <begin position="568"/>
        <end position="580"/>
    </location>
</feature>
<gene>
    <name evidence="2" type="ORF">TTHERM_00865070</name>
</gene>
<evidence type="ECO:0000256" key="1">
    <source>
        <dbReference type="SAM" id="MobiDB-lite"/>
    </source>
</evidence>
<evidence type="ECO:0000313" key="3">
    <source>
        <dbReference type="Proteomes" id="UP000009168"/>
    </source>
</evidence>
<organism evidence="2 3">
    <name type="scientific">Tetrahymena thermophila (strain SB210)</name>
    <dbReference type="NCBI Taxonomy" id="312017"/>
    <lineage>
        <taxon>Eukaryota</taxon>
        <taxon>Sar</taxon>
        <taxon>Alveolata</taxon>
        <taxon>Ciliophora</taxon>
        <taxon>Intramacronucleata</taxon>
        <taxon>Oligohymenophorea</taxon>
        <taxon>Hymenostomatida</taxon>
        <taxon>Tetrahymenina</taxon>
        <taxon>Tetrahymenidae</taxon>
        <taxon>Tetrahymena</taxon>
    </lineage>
</organism>
<sequence>MTFSPYSSISKRQQKAQISQIKASQGQSSEDLDQLTPEDLFMDYSQIQIKQSIQQGDVLQNDYMFNRIQHQMKDKEIITKSQSQLMNQNSMQLFNDLQNYSNEQSQISGNDNFIFQKQQQTNYAQKVNSDINMLSNSESYILNSSKFINNNISSIIGNYSDIGNDNSNSIAFTIKQENNKSSEQNLINIYNNLNNSEQQSISQHYNNYVQSGQNAANHRNTNEFTRQSLKEQISQRLENSNQNTNFYKKVVNQVGELKDNQIINDYKEKQIDRVQLKANNNSNVNLQGIISKNNYQNNNQYNKILARRASMNDQSSIISRKQNQSYQSLFTQRQTSQINSNIESLYENNMKNQCVENFQVQNPFSKMSHLQLDQINSNQPSILKKQLLFSMIVETPDARQEVINVFEDDQISRLAYDFCIKNNMDLSKYCNFIIERLQEALNHYNSFQTPKNKTNNKQNNVFSNNNAQKFVNNQESAVFQVTQKGITPLVSLESNTFEFCSQNSFQNFGNQGNFIQNQENSVQIQNKSQNVNCSVSEQVFELPYKSLIYELKLSDLQEDCDLKKDQNSQFLKQIPNQKDGQTNEKKKQTESDEDNNQISTKVDPNSVAAITITLNPIENITQKMNEQINVKNIFEDQIQSQYQNIELLKQCIQKSLAQQQNIQQEFNRRRNNYSLQYESNKAYNSVEKSPLQKSINQESPNTKQQPQNENDQSSNHFNRYDILKYQESQESARQSKQFQFNQKASYSLEKYQSSKKEQAIQSGKYSVKIISPVEEMKYNDVSEFVLRQSENQQLLENQSQNLKLAAHLNVKNSSFYSPTSMNSVEIGNQNAIKEHKAFFFGLNQEQDQINQFNSQSKKHDLKSDLIQAQNLLKNKDVKVQKQNMSSLASQFDDFKNQDTNSLKSDLDKIYSNQDIQKSQLQTTNNKNYNNSQQNREISNMFDGITNYSSIQKDKQSINTESLRIFDEKQQEILPGLYKVCQTRIEEDEIHNQRILQQINEEAGTFNTNIPFNKYKFENYQQYEQNHEGNQPIYQQEFDICQHDKQIVSKQQGNFIILSQQQIDQSQLVNNQDEQQLTDITQQVISKQKEFQQQNSGYKNQQAISIQNNKNQLYNSASNKKIQYQLPPLSSNSKGHHQNSNNLSVQSSNRSLVNQNLSSVKRNLFSQNHSQKNLNQNQIQLKQQSLQYQNENQSFAQSNLSTARGSSCISSKGYDSNQTQQKTPNTNRNYTNQQINIFTARGSENQTQRNQDSFQILQCTPNTKNSIQQKRNNMEKQENFDQIKQTIFNSIMKSNPSQILSDVKQVKLNISPFIEQNKLNQQLQGPYSELYQKQLFKQQQQQLPREQSLKQNLSKASLNKQNINQKQKNNSLLHNQSNQQLNNNFKANNQQIQKRSSSFNLGRSKQNQSDNSFYSKQILNNSSTSLNKIKQSKQEIQKVNQEVSQSINEKSNFNLNFKQRIYQIFSVLDSDHDGYISSEKIDIKSVNDLVLFIITPILIEVLCINRSVNVEEFSCAFLKLFFHLPKQQQQIIIDQNVEISWINDEFGSLQNLEFFNFNSPLFQQYIDKKNTIQKASNKEHNWMLDLTNKEFLEFYVSNFKSLVNETNKYLQ</sequence>
<reference evidence="3" key="1">
    <citation type="journal article" date="2006" name="PLoS Biol.">
        <title>Macronuclear genome sequence of the ciliate Tetrahymena thermophila, a model eukaryote.</title>
        <authorList>
            <person name="Eisen J.A."/>
            <person name="Coyne R.S."/>
            <person name="Wu M."/>
            <person name="Wu D."/>
            <person name="Thiagarajan M."/>
            <person name="Wortman J.R."/>
            <person name="Badger J.H."/>
            <person name="Ren Q."/>
            <person name="Amedeo P."/>
            <person name="Jones K.M."/>
            <person name="Tallon L.J."/>
            <person name="Delcher A.L."/>
            <person name="Salzberg S.L."/>
            <person name="Silva J.C."/>
            <person name="Haas B.J."/>
            <person name="Majoros W.H."/>
            <person name="Farzad M."/>
            <person name="Carlton J.M."/>
            <person name="Smith R.K. Jr."/>
            <person name="Garg J."/>
            <person name="Pearlman R.E."/>
            <person name="Karrer K.M."/>
            <person name="Sun L."/>
            <person name="Manning G."/>
            <person name="Elde N.C."/>
            <person name="Turkewitz A.P."/>
            <person name="Asai D.J."/>
            <person name="Wilkes D.E."/>
            <person name="Wang Y."/>
            <person name="Cai H."/>
            <person name="Collins K."/>
            <person name="Stewart B.A."/>
            <person name="Lee S.R."/>
            <person name="Wilamowska K."/>
            <person name="Weinberg Z."/>
            <person name="Ruzzo W.L."/>
            <person name="Wloga D."/>
            <person name="Gaertig J."/>
            <person name="Frankel J."/>
            <person name="Tsao C.-C."/>
            <person name="Gorovsky M.A."/>
            <person name="Keeling P.J."/>
            <person name="Waller R.F."/>
            <person name="Patron N.J."/>
            <person name="Cherry J.M."/>
            <person name="Stover N.A."/>
            <person name="Krieger C.J."/>
            <person name="del Toro C."/>
            <person name="Ryder H.F."/>
            <person name="Williamson S.C."/>
            <person name="Barbeau R.A."/>
            <person name="Hamilton E.P."/>
            <person name="Orias E."/>
        </authorList>
    </citation>
    <scope>NUCLEOTIDE SEQUENCE [LARGE SCALE GENOMIC DNA]</scope>
    <source>
        <strain evidence="3">SB210</strain>
    </source>
</reference>
<keyword evidence="3" id="KW-1185">Reference proteome</keyword>
<feature type="region of interest" description="Disordered" evidence="1">
    <location>
        <begin position="682"/>
        <end position="715"/>
    </location>
</feature>
<proteinExistence type="predicted"/>
<dbReference type="InParanoid" id="Q24FF6"/>
<feature type="compositionally biased region" description="Low complexity" evidence="1">
    <location>
        <begin position="1137"/>
        <end position="1149"/>
    </location>
</feature>
<feature type="region of interest" description="Disordered" evidence="1">
    <location>
        <begin position="1205"/>
        <end position="1227"/>
    </location>
</feature>
<dbReference type="KEGG" id="tet:TTHERM_00865070"/>
<name>Q24FF6_TETTS</name>
<dbReference type="GeneID" id="7837873"/>
<dbReference type="Proteomes" id="UP000009168">
    <property type="component" value="Unassembled WGS sequence"/>
</dbReference>
<dbReference type="HOGENOM" id="CLU_246387_0_0_1"/>